<comment type="caution">
    <text evidence="3">The sequence shown here is derived from an EMBL/GenBank/DDBJ whole genome shotgun (WGS) entry which is preliminary data.</text>
</comment>
<feature type="compositionally biased region" description="Low complexity" evidence="2">
    <location>
        <begin position="1"/>
        <end position="22"/>
    </location>
</feature>
<accession>A0AAP0G594</accession>
<dbReference type="GO" id="GO:0005880">
    <property type="term" value="C:nuclear microtubule"/>
    <property type="evidence" value="ECO:0007669"/>
    <property type="project" value="TreeGrafter"/>
</dbReference>
<evidence type="ECO:0000313" key="3">
    <source>
        <dbReference type="EMBL" id="KAK8937363.1"/>
    </source>
</evidence>
<name>A0AAP0G594_9ASPA</name>
<feature type="compositionally biased region" description="Polar residues" evidence="2">
    <location>
        <begin position="213"/>
        <end position="224"/>
    </location>
</feature>
<proteinExistence type="inferred from homology"/>
<feature type="region of interest" description="Disordered" evidence="2">
    <location>
        <begin position="1"/>
        <end position="63"/>
    </location>
</feature>
<reference evidence="3 4" key="1">
    <citation type="journal article" date="2022" name="Nat. Plants">
        <title>Genomes of leafy and leafless Platanthera orchids illuminate the evolution of mycoheterotrophy.</title>
        <authorList>
            <person name="Li M.H."/>
            <person name="Liu K.W."/>
            <person name="Li Z."/>
            <person name="Lu H.C."/>
            <person name="Ye Q.L."/>
            <person name="Zhang D."/>
            <person name="Wang J.Y."/>
            <person name="Li Y.F."/>
            <person name="Zhong Z.M."/>
            <person name="Liu X."/>
            <person name="Yu X."/>
            <person name="Liu D.K."/>
            <person name="Tu X.D."/>
            <person name="Liu B."/>
            <person name="Hao Y."/>
            <person name="Liao X.Y."/>
            <person name="Jiang Y.T."/>
            <person name="Sun W.H."/>
            <person name="Chen J."/>
            <person name="Chen Y.Q."/>
            <person name="Ai Y."/>
            <person name="Zhai J.W."/>
            <person name="Wu S.S."/>
            <person name="Zhou Z."/>
            <person name="Hsiao Y.Y."/>
            <person name="Wu W.L."/>
            <person name="Chen Y.Y."/>
            <person name="Lin Y.F."/>
            <person name="Hsu J.L."/>
            <person name="Li C.Y."/>
            <person name="Wang Z.W."/>
            <person name="Zhao X."/>
            <person name="Zhong W.Y."/>
            <person name="Ma X.K."/>
            <person name="Ma L."/>
            <person name="Huang J."/>
            <person name="Chen G.Z."/>
            <person name="Huang M.Z."/>
            <person name="Huang L."/>
            <person name="Peng D.H."/>
            <person name="Luo Y.B."/>
            <person name="Zou S.Q."/>
            <person name="Chen S.P."/>
            <person name="Lan S."/>
            <person name="Tsai W.C."/>
            <person name="Van de Peer Y."/>
            <person name="Liu Z.J."/>
        </authorList>
    </citation>
    <scope>NUCLEOTIDE SEQUENCE [LARGE SCALE GENOMIC DNA]</scope>
    <source>
        <strain evidence="3">Lor287</strain>
    </source>
</reference>
<feature type="region of interest" description="Disordered" evidence="2">
    <location>
        <begin position="187"/>
        <end position="226"/>
    </location>
</feature>
<dbReference type="PANTHER" id="PTHR31807:SF6">
    <property type="entry name" value="PROTEIN ENDOSPERM DEFECTIVE 1-RELATED"/>
    <property type="match status" value="1"/>
</dbReference>
<feature type="compositionally biased region" description="Polar residues" evidence="2">
    <location>
        <begin position="112"/>
        <end position="123"/>
    </location>
</feature>
<dbReference type="PANTHER" id="PTHR31807">
    <property type="entry name" value="AUGMIN FAMILY MEMBER"/>
    <property type="match status" value="1"/>
</dbReference>
<evidence type="ECO:0000256" key="1">
    <source>
        <dbReference type="ARBA" id="ARBA00010016"/>
    </source>
</evidence>
<keyword evidence="4" id="KW-1185">Reference proteome</keyword>
<gene>
    <name evidence="3" type="ORF">KSP39_PZI011823</name>
</gene>
<dbReference type="GO" id="GO:0051225">
    <property type="term" value="P:spindle assembly"/>
    <property type="evidence" value="ECO:0007669"/>
    <property type="project" value="TreeGrafter"/>
</dbReference>
<comment type="similarity">
    <text evidence="1">Belongs to the QWRF family.</text>
</comment>
<dbReference type="GO" id="GO:0005737">
    <property type="term" value="C:cytoplasm"/>
    <property type="evidence" value="ECO:0007669"/>
    <property type="project" value="TreeGrafter"/>
</dbReference>
<sequence>MVAVSPRSAPSSPIHPSSTPSSFRNNHRRHSPKPRIPSLPSSPDVSDSESEHSSQFADENQRSFDTPVPLGVFCKAPNTVKSHVVRLFSDNTSYVPLAQIVQIATPMPAISSKNQLRSTSKSTMSERKPKARALSPFPLSYGSVAGNSPSLDDSGTEICSISSPDGICNSPPIRARGSCRKKALQLRSSMPEADSLPINSRRRAEPKKLVFRNSLNSTSSSFQPTPLDLMKEVNNKTSFDVERTFLPPQLPSHKLGFDQKKDKKGSIRRGDAHVLHLLHNQYLQWKFVNAKEKVASEARVINAERSLYDVSAKLKKLRDSVIEKRMELERLKRLRSLSSIVDLEMPHLEEWALADEEYSTSLSGTIKALKDALTRLPVIGDVRLDVRELKVAIHSVNRMFESLSPSIERYLPMVRISF</sequence>
<evidence type="ECO:0000313" key="4">
    <source>
        <dbReference type="Proteomes" id="UP001418222"/>
    </source>
</evidence>
<dbReference type="Proteomes" id="UP001418222">
    <property type="component" value="Unassembled WGS sequence"/>
</dbReference>
<dbReference type="EMBL" id="JBBWWQ010000010">
    <property type="protein sequence ID" value="KAK8937363.1"/>
    <property type="molecule type" value="Genomic_DNA"/>
</dbReference>
<protein>
    <submittedName>
        <fullName evidence="3">Uncharacterized protein</fullName>
    </submittedName>
</protein>
<feature type="region of interest" description="Disordered" evidence="2">
    <location>
        <begin position="112"/>
        <end position="131"/>
    </location>
</feature>
<dbReference type="InterPro" id="IPR007573">
    <property type="entry name" value="QWRF"/>
</dbReference>
<dbReference type="AlphaFoldDB" id="A0AAP0G594"/>
<dbReference type="Pfam" id="PF04484">
    <property type="entry name" value="QWRF"/>
    <property type="match status" value="1"/>
</dbReference>
<organism evidence="3 4">
    <name type="scientific">Platanthera zijinensis</name>
    <dbReference type="NCBI Taxonomy" id="2320716"/>
    <lineage>
        <taxon>Eukaryota</taxon>
        <taxon>Viridiplantae</taxon>
        <taxon>Streptophyta</taxon>
        <taxon>Embryophyta</taxon>
        <taxon>Tracheophyta</taxon>
        <taxon>Spermatophyta</taxon>
        <taxon>Magnoliopsida</taxon>
        <taxon>Liliopsida</taxon>
        <taxon>Asparagales</taxon>
        <taxon>Orchidaceae</taxon>
        <taxon>Orchidoideae</taxon>
        <taxon>Orchideae</taxon>
        <taxon>Orchidinae</taxon>
        <taxon>Platanthera</taxon>
    </lineage>
</organism>
<dbReference type="GO" id="GO:0008017">
    <property type="term" value="F:microtubule binding"/>
    <property type="evidence" value="ECO:0007669"/>
    <property type="project" value="TreeGrafter"/>
</dbReference>
<evidence type="ECO:0000256" key="2">
    <source>
        <dbReference type="SAM" id="MobiDB-lite"/>
    </source>
</evidence>